<dbReference type="InterPro" id="IPR023393">
    <property type="entry name" value="START-like_dom_sf"/>
</dbReference>
<proteinExistence type="inferred from homology"/>
<accession>A0A542ZCE2</accession>
<comment type="caution">
    <text evidence="3">The sequence shown here is derived from an EMBL/GenBank/DDBJ whole genome shotgun (WGS) entry which is preliminary data.</text>
</comment>
<organism evidence="3 4">
    <name type="scientific">Propioniferax innocua</name>
    <dbReference type="NCBI Taxonomy" id="1753"/>
    <lineage>
        <taxon>Bacteria</taxon>
        <taxon>Bacillati</taxon>
        <taxon>Actinomycetota</taxon>
        <taxon>Actinomycetes</taxon>
        <taxon>Propionibacteriales</taxon>
        <taxon>Propionibacteriaceae</taxon>
        <taxon>Propioniferax</taxon>
    </lineage>
</organism>
<dbReference type="Pfam" id="PF08327">
    <property type="entry name" value="AHSA1"/>
    <property type="match status" value="1"/>
</dbReference>
<dbReference type="CDD" id="cd07814">
    <property type="entry name" value="SRPBCC_CalC_Aha1-like"/>
    <property type="match status" value="1"/>
</dbReference>
<keyword evidence="4" id="KW-1185">Reference proteome</keyword>
<evidence type="ECO:0000313" key="3">
    <source>
        <dbReference type="EMBL" id="TQL58016.1"/>
    </source>
</evidence>
<sequence length="144" mass="15387">MAEFTDSIEIAAPPETVFTYLTTNEGMTAWMGQFADLDPTEGGRFSVDIAGHPVRGKFLAVEPPHRVVVSWGFPGSDELPAGASTVEFRLTAVPAGTRVDLRHSDLPESAVAGHADGWANFLPRLTLAASGRDPGHDTWTPLSD</sequence>
<evidence type="ECO:0000313" key="4">
    <source>
        <dbReference type="Proteomes" id="UP000316196"/>
    </source>
</evidence>
<dbReference type="RefSeq" id="WP_142093849.1">
    <property type="nucleotide sequence ID" value="NZ_BAAAMD010000004.1"/>
</dbReference>
<dbReference type="SUPFAM" id="SSF55961">
    <property type="entry name" value="Bet v1-like"/>
    <property type="match status" value="1"/>
</dbReference>
<evidence type="ECO:0000259" key="2">
    <source>
        <dbReference type="Pfam" id="PF08327"/>
    </source>
</evidence>
<dbReference type="Proteomes" id="UP000316196">
    <property type="component" value="Unassembled WGS sequence"/>
</dbReference>
<evidence type="ECO:0000256" key="1">
    <source>
        <dbReference type="ARBA" id="ARBA00006817"/>
    </source>
</evidence>
<feature type="domain" description="Activator of Hsp90 ATPase homologue 1/2-like C-terminal" evidence="2">
    <location>
        <begin position="11"/>
        <end position="126"/>
    </location>
</feature>
<name>A0A542ZCE2_9ACTN</name>
<protein>
    <submittedName>
        <fullName evidence="3">Uncharacterized protein YndB with AHSA1/START domain</fullName>
    </submittedName>
</protein>
<dbReference type="InterPro" id="IPR013538">
    <property type="entry name" value="ASHA1/2-like_C"/>
</dbReference>
<comment type="similarity">
    <text evidence="1">Belongs to the AHA1 family.</text>
</comment>
<reference evidence="3 4" key="1">
    <citation type="submission" date="2019-06" db="EMBL/GenBank/DDBJ databases">
        <title>Sequencing the genomes of 1000 actinobacteria strains.</title>
        <authorList>
            <person name="Klenk H.-P."/>
        </authorList>
    </citation>
    <scope>NUCLEOTIDE SEQUENCE [LARGE SCALE GENOMIC DNA]</scope>
    <source>
        <strain evidence="3 4">DSM 8251</strain>
    </source>
</reference>
<dbReference type="OrthoDB" id="268331at2"/>
<dbReference type="AlphaFoldDB" id="A0A542ZCE2"/>
<dbReference type="EMBL" id="VFOR01000002">
    <property type="protein sequence ID" value="TQL58016.1"/>
    <property type="molecule type" value="Genomic_DNA"/>
</dbReference>
<gene>
    <name evidence="3" type="ORF">FB460_1867</name>
</gene>
<dbReference type="Gene3D" id="3.30.530.20">
    <property type="match status" value="1"/>
</dbReference>